<dbReference type="OrthoDB" id="162566at2"/>
<dbReference type="AlphaFoldDB" id="A0A160T1D7"/>
<name>A0A160T1D7_9CHLR</name>
<dbReference type="Gene3D" id="1.20.120.450">
    <property type="entry name" value="dinb family like domain"/>
    <property type="match status" value="1"/>
</dbReference>
<evidence type="ECO:0008006" key="3">
    <source>
        <dbReference type="Google" id="ProtNLM"/>
    </source>
</evidence>
<organism evidence="1 2">
    <name type="scientific">Candidatus Promineifilum breve</name>
    <dbReference type="NCBI Taxonomy" id="1806508"/>
    <lineage>
        <taxon>Bacteria</taxon>
        <taxon>Bacillati</taxon>
        <taxon>Chloroflexota</taxon>
        <taxon>Ardenticatenia</taxon>
        <taxon>Candidatus Promineifilales</taxon>
        <taxon>Candidatus Promineifilaceae</taxon>
        <taxon>Candidatus Promineifilum</taxon>
    </lineage>
</organism>
<sequence>MANDNEMTKTQLLERIQTGWEELMGVLVKLDDATKERVDPASGWAIGDHLFHLAAWEQGIAYLLTGRSRTAGMGITADQWRDLTMDQLNDLVHEHGRSRPAAEAMATLRLAHDEMLNALAGLDDADLRRGYATFDAQSQDNGRPIIGWIIGDTYDHYEEHLGYIRALLTD</sequence>
<evidence type="ECO:0000313" key="1">
    <source>
        <dbReference type="EMBL" id="CUS02618.2"/>
    </source>
</evidence>
<dbReference type="EMBL" id="LN890655">
    <property type="protein sequence ID" value="CUS02618.2"/>
    <property type="molecule type" value="Genomic_DNA"/>
</dbReference>
<dbReference type="Pfam" id="PF08020">
    <property type="entry name" value="DUF1706"/>
    <property type="match status" value="1"/>
</dbReference>
<proteinExistence type="predicted"/>
<evidence type="ECO:0000313" key="2">
    <source>
        <dbReference type="Proteomes" id="UP000215027"/>
    </source>
</evidence>
<dbReference type="InterPro" id="IPR034660">
    <property type="entry name" value="DinB/YfiT-like"/>
</dbReference>
<dbReference type="RefSeq" id="WP_095042211.1">
    <property type="nucleotide sequence ID" value="NZ_LN890655.1"/>
</dbReference>
<gene>
    <name evidence="1" type="ORF">CFX0092_A0740</name>
</gene>
<dbReference type="SUPFAM" id="SSF109854">
    <property type="entry name" value="DinB/YfiT-like putative metalloenzymes"/>
    <property type="match status" value="1"/>
</dbReference>
<reference evidence="1" key="1">
    <citation type="submission" date="2016-01" db="EMBL/GenBank/DDBJ databases">
        <authorList>
            <person name="Mcilroy J.S."/>
            <person name="Karst M S."/>
            <person name="Albertsen M."/>
        </authorList>
    </citation>
    <scope>NUCLEOTIDE SEQUENCE</scope>
    <source>
        <strain evidence="1">Cfx-K</strain>
    </source>
</reference>
<dbReference type="Proteomes" id="UP000215027">
    <property type="component" value="Chromosome I"/>
</dbReference>
<dbReference type="InterPro" id="IPR012550">
    <property type="entry name" value="DUF1706"/>
</dbReference>
<protein>
    <recommendedName>
        <fullName evidence="3">DinB-like domain-containing protein</fullName>
    </recommendedName>
</protein>
<accession>A0A160T1D7</accession>
<dbReference type="KEGG" id="pbf:CFX0092_A0740"/>
<keyword evidence="2" id="KW-1185">Reference proteome</keyword>